<comment type="caution">
    <text evidence="2">The sequence shown here is derived from an EMBL/GenBank/DDBJ whole genome shotgun (WGS) entry which is preliminary data.</text>
</comment>
<dbReference type="RefSeq" id="WP_153531095.1">
    <property type="nucleotide sequence ID" value="NZ_WEGH01000001.1"/>
</dbReference>
<evidence type="ECO:0000259" key="1">
    <source>
        <dbReference type="Pfam" id="PF00350"/>
    </source>
</evidence>
<organism evidence="2 3">
    <name type="scientific">Actinomadura macrotermitis</name>
    <dbReference type="NCBI Taxonomy" id="2585200"/>
    <lineage>
        <taxon>Bacteria</taxon>
        <taxon>Bacillati</taxon>
        <taxon>Actinomycetota</taxon>
        <taxon>Actinomycetes</taxon>
        <taxon>Streptosporangiales</taxon>
        <taxon>Thermomonosporaceae</taxon>
        <taxon>Actinomadura</taxon>
    </lineage>
</organism>
<gene>
    <name evidence="2" type="ORF">ACRB68_11080</name>
</gene>
<dbReference type="InterPro" id="IPR045063">
    <property type="entry name" value="Dynamin_N"/>
</dbReference>
<dbReference type="EMBL" id="WEGH01000001">
    <property type="protein sequence ID" value="MQY03073.1"/>
    <property type="molecule type" value="Genomic_DNA"/>
</dbReference>
<keyword evidence="3" id="KW-1185">Reference proteome</keyword>
<protein>
    <recommendedName>
        <fullName evidence="1">Dynamin N-terminal domain-containing protein</fullName>
    </recommendedName>
</protein>
<evidence type="ECO:0000313" key="3">
    <source>
        <dbReference type="Proteomes" id="UP000487268"/>
    </source>
</evidence>
<dbReference type="InterPro" id="IPR027417">
    <property type="entry name" value="P-loop_NTPase"/>
</dbReference>
<dbReference type="SUPFAM" id="SSF52540">
    <property type="entry name" value="P-loop containing nucleoside triphosphate hydrolases"/>
    <property type="match status" value="1"/>
</dbReference>
<dbReference type="AlphaFoldDB" id="A0A7K0BPJ0"/>
<sequence>MGDSSAGTVLPATAAARDRLVAAAIALATGHGLDDLAGRLRRAAAPDRPASCRVCFLGSFSTGKSHLINQLLGRPMLPVGEPPTTRAVVTVRPGDPAADGAGVRHCDAPWLREADLELIDTPGTDTDPGDAPALVAPGCDVAVVTVRAVGGLNLQERELLRDLALVHRVPVVLVVVTMLDHLRGDPAPVLARARAIAAGVGPAIEVLPGPSGDGAVPARPADLAALRRRLAEAARDDGRAAARDRQIVALLTAACAHMLALAGEVEAARDDAGAARARARIESERATARVRWQALRVDLDDRRRQARARVRAAASAPWDETAAEIGRLAAASADPAACWREEVVPLLRRAAAARLAATGAALDTAFGADAAWLEAGLTGMIGAVAGLDGARAAADVEGALDPPADAVRAARRWGRMLFEGGALALDVALALTPLAPLNVLSVRLWEHLRRRFGGGAEDGRRLVAETAAHVLEGFAAELADGAAERADAMYGRLAEAAEDWHEAWWRTRLALWEDDGEPRARGRRLRFEAGRLAAEAAALAREMGST</sequence>
<accession>A0A7K0BPJ0</accession>
<name>A0A7K0BPJ0_9ACTN</name>
<evidence type="ECO:0000313" key="2">
    <source>
        <dbReference type="EMBL" id="MQY03073.1"/>
    </source>
</evidence>
<dbReference type="Proteomes" id="UP000487268">
    <property type="component" value="Unassembled WGS sequence"/>
</dbReference>
<proteinExistence type="predicted"/>
<dbReference type="OrthoDB" id="3650305at2"/>
<dbReference type="Pfam" id="PF00350">
    <property type="entry name" value="Dynamin_N"/>
    <property type="match status" value="1"/>
</dbReference>
<reference evidence="2 3" key="1">
    <citation type="submission" date="2019-10" db="EMBL/GenBank/DDBJ databases">
        <title>Actinomadura rubteroloni sp. nov. and Actinomadura macrotermitis sp. nov., isolated from the gut of fungus growing-termite Macrotermes natalensis.</title>
        <authorList>
            <person name="Benndorf R."/>
            <person name="Martin K."/>
            <person name="Kuefner M."/>
            <person name="De Beer W."/>
            <person name="Kaster A.-K."/>
            <person name="Vollmers J."/>
            <person name="Poulsen M."/>
            <person name="Beemelmanns C."/>
        </authorList>
    </citation>
    <scope>NUCLEOTIDE SEQUENCE [LARGE SCALE GENOMIC DNA]</scope>
    <source>
        <strain evidence="2 3">RB68</strain>
    </source>
</reference>
<feature type="domain" description="Dynamin N-terminal" evidence="1">
    <location>
        <begin position="54"/>
        <end position="95"/>
    </location>
</feature>
<dbReference type="Gene3D" id="3.40.50.300">
    <property type="entry name" value="P-loop containing nucleotide triphosphate hydrolases"/>
    <property type="match status" value="1"/>
</dbReference>